<evidence type="ECO:0000313" key="2">
    <source>
        <dbReference type="Proteomes" id="UP001151760"/>
    </source>
</evidence>
<name>A0ABQ5BGQ6_9ASTR</name>
<sequence>MIKNGENGSFLVVFPLVRLVSSLQGFNSPGIHFLNFFNDPRIIGEQRIAALWVLERRDVVQVRMKIQRFDVLDGSGFATDYGCRGCYSKGEACDFILGQEKR</sequence>
<accession>A0ABQ5BGQ6</accession>
<comment type="caution">
    <text evidence="1">The sequence shown here is derived from an EMBL/GenBank/DDBJ whole genome shotgun (WGS) entry which is preliminary data.</text>
</comment>
<gene>
    <name evidence="1" type="ORF">Tco_0860009</name>
</gene>
<proteinExistence type="predicted"/>
<evidence type="ECO:0000313" key="1">
    <source>
        <dbReference type="EMBL" id="GJT12967.1"/>
    </source>
</evidence>
<dbReference type="EMBL" id="BQNB010013191">
    <property type="protein sequence ID" value="GJT12967.1"/>
    <property type="molecule type" value="Genomic_DNA"/>
</dbReference>
<protein>
    <submittedName>
        <fullName evidence="1">Uncharacterized protein</fullName>
    </submittedName>
</protein>
<reference evidence="1" key="2">
    <citation type="submission" date="2022-01" db="EMBL/GenBank/DDBJ databases">
        <authorList>
            <person name="Yamashiro T."/>
            <person name="Shiraishi A."/>
            <person name="Satake H."/>
            <person name="Nakayama K."/>
        </authorList>
    </citation>
    <scope>NUCLEOTIDE SEQUENCE</scope>
</reference>
<organism evidence="1 2">
    <name type="scientific">Tanacetum coccineum</name>
    <dbReference type="NCBI Taxonomy" id="301880"/>
    <lineage>
        <taxon>Eukaryota</taxon>
        <taxon>Viridiplantae</taxon>
        <taxon>Streptophyta</taxon>
        <taxon>Embryophyta</taxon>
        <taxon>Tracheophyta</taxon>
        <taxon>Spermatophyta</taxon>
        <taxon>Magnoliopsida</taxon>
        <taxon>eudicotyledons</taxon>
        <taxon>Gunneridae</taxon>
        <taxon>Pentapetalae</taxon>
        <taxon>asterids</taxon>
        <taxon>campanulids</taxon>
        <taxon>Asterales</taxon>
        <taxon>Asteraceae</taxon>
        <taxon>Asteroideae</taxon>
        <taxon>Anthemideae</taxon>
        <taxon>Anthemidinae</taxon>
        <taxon>Tanacetum</taxon>
    </lineage>
</organism>
<dbReference type="Proteomes" id="UP001151760">
    <property type="component" value="Unassembled WGS sequence"/>
</dbReference>
<reference evidence="1" key="1">
    <citation type="journal article" date="2022" name="Int. J. Mol. Sci.">
        <title>Draft Genome of Tanacetum Coccineum: Genomic Comparison of Closely Related Tanacetum-Family Plants.</title>
        <authorList>
            <person name="Yamashiro T."/>
            <person name="Shiraishi A."/>
            <person name="Nakayama K."/>
            <person name="Satake H."/>
        </authorList>
    </citation>
    <scope>NUCLEOTIDE SEQUENCE</scope>
</reference>
<keyword evidence="2" id="KW-1185">Reference proteome</keyword>